<feature type="transmembrane region" description="Helical" evidence="7">
    <location>
        <begin position="7"/>
        <end position="28"/>
    </location>
</feature>
<feature type="transmembrane region" description="Helical" evidence="7">
    <location>
        <begin position="236"/>
        <end position="256"/>
    </location>
</feature>
<evidence type="ECO:0000313" key="10">
    <source>
        <dbReference type="Proteomes" id="UP000294360"/>
    </source>
</evidence>
<keyword evidence="2" id="KW-1003">Cell membrane</keyword>
<evidence type="ECO:0000256" key="2">
    <source>
        <dbReference type="ARBA" id="ARBA00022475"/>
    </source>
</evidence>
<accession>A0A4U8YXG7</accession>
<feature type="transmembrane region" description="Helical" evidence="7">
    <location>
        <begin position="96"/>
        <end position="116"/>
    </location>
</feature>
<proteinExistence type="predicted"/>
<gene>
    <name evidence="9" type="ORF">MTUNDRAET4_1167</name>
</gene>
<keyword evidence="5 7" id="KW-1133">Transmembrane helix</keyword>
<dbReference type="Gene3D" id="1.20.1540.10">
    <property type="entry name" value="Rhomboid-like"/>
    <property type="match status" value="1"/>
</dbReference>
<keyword evidence="3" id="KW-0997">Cell inner membrane</keyword>
<evidence type="ECO:0000256" key="5">
    <source>
        <dbReference type="ARBA" id="ARBA00022989"/>
    </source>
</evidence>
<feature type="transmembrane region" description="Helical" evidence="7">
    <location>
        <begin position="154"/>
        <end position="173"/>
    </location>
</feature>
<dbReference type="Proteomes" id="UP000294360">
    <property type="component" value="Chromosome"/>
</dbReference>
<dbReference type="KEGG" id="mtun:MTUNDRAET4_1167"/>
<dbReference type="Pfam" id="PF01694">
    <property type="entry name" value="Rhomboid"/>
    <property type="match status" value="1"/>
</dbReference>
<evidence type="ECO:0000256" key="4">
    <source>
        <dbReference type="ARBA" id="ARBA00022692"/>
    </source>
</evidence>
<feature type="domain" description="Peptidase S54 rhomboid" evidence="8">
    <location>
        <begin position="89"/>
        <end position="251"/>
    </location>
</feature>
<dbReference type="PANTHER" id="PTHR43066:SF26">
    <property type="entry name" value="RHOMBOID PROTEASE GLPG"/>
    <property type="match status" value="1"/>
</dbReference>
<dbReference type="SUPFAM" id="SSF144091">
    <property type="entry name" value="Rhomboid-like"/>
    <property type="match status" value="1"/>
</dbReference>
<evidence type="ECO:0000259" key="8">
    <source>
        <dbReference type="Pfam" id="PF01694"/>
    </source>
</evidence>
<dbReference type="GO" id="GO:0016020">
    <property type="term" value="C:membrane"/>
    <property type="evidence" value="ECO:0007669"/>
    <property type="project" value="UniProtKB-SubCell"/>
</dbReference>
<keyword evidence="6 7" id="KW-0472">Membrane</keyword>
<dbReference type="AlphaFoldDB" id="A0A4U8YXG7"/>
<dbReference type="GO" id="GO:0004252">
    <property type="term" value="F:serine-type endopeptidase activity"/>
    <property type="evidence" value="ECO:0007669"/>
    <property type="project" value="InterPro"/>
</dbReference>
<evidence type="ECO:0000313" key="9">
    <source>
        <dbReference type="EMBL" id="VFU08060.1"/>
    </source>
</evidence>
<dbReference type="EMBL" id="LR536450">
    <property type="protein sequence ID" value="VFU08060.1"/>
    <property type="molecule type" value="Genomic_DNA"/>
</dbReference>
<name>A0A4U8YXG7_METTU</name>
<protein>
    <submittedName>
        <fullName evidence="9">Rhomboid family intramembrane serine protease</fullName>
    </submittedName>
</protein>
<feature type="transmembrane region" description="Helical" evidence="7">
    <location>
        <begin position="209"/>
        <end position="230"/>
    </location>
</feature>
<dbReference type="GO" id="GO:0006508">
    <property type="term" value="P:proteolysis"/>
    <property type="evidence" value="ECO:0007669"/>
    <property type="project" value="UniProtKB-KW"/>
</dbReference>
<evidence type="ECO:0000256" key="6">
    <source>
        <dbReference type="ARBA" id="ARBA00023136"/>
    </source>
</evidence>
<evidence type="ECO:0000256" key="7">
    <source>
        <dbReference type="SAM" id="Phobius"/>
    </source>
</evidence>
<dbReference type="PANTHER" id="PTHR43066">
    <property type="entry name" value="RHOMBOID-RELATED PROTEIN"/>
    <property type="match status" value="1"/>
</dbReference>
<dbReference type="OrthoDB" id="9797190at2"/>
<keyword evidence="9" id="KW-0378">Hydrolase</keyword>
<comment type="subcellular location">
    <subcellularLocation>
        <location evidence="1">Membrane</location>
        <topology evidence="1">Multi-pass membrane protein</topology>
    </subcellularLocation>
</comment>
<organism evidence="9 10">
    <name type="scientific">Methylocella tundrae</name>
    <dbReference type="NCBI Taxonomy" id="227605"/>
    <lineage>
        <taxon>Bacteria</taxon>
        <taxon>Pseudomonadati</taxon>
        <taxon>Pseudomonadota</taxon>
        <taxon>Alphaproteobacteria</taxon>
        <taxon>Hyphomicrobiales</taxon>
        <taxon>Beijerinckiaceae</taxon>
        <taxon>Methylocella</taxon>
    </lineage>
</organism>
<sequence>MPAARERIFNVPGVVLGLVAILVIIQALCDLVSPLAHFKILALFAFVPGRFTFAFNPDLVTAALNATAGGDEDASQLAVFFLGDGRPLWWTPLTYAFLHGGWAHVGTNSLWLVAFGSAVARRFGNGRFLMFCAVCAVAGALTQFLTHMADLQPVVGASAVVSGAMAAVVRFAFQPGAPLGSAFSFVERGDHTYRLPALPLREIFSNRNAVIFLILWFFANFLSGVFPQTMGMPGASIAWEAHIGGFLAGLLGFRWFDPPPPIARDKLPPVSPF</sequence>
<evidence type="ECO:0000256" key="3">
    <source>
        <dbReference type="ARBA" id="ARBA00022519"/>
    </source>
</evidence>
<keyword evidence="4 7" id="KW-0812">Transmembrane</keyword>
<evidence type="ECO:0000256" key="1">
    <source>
        <dbReference type="ARBA" id="ARBA00004141"/>
    </source>
</evidence>
<dbReference type="InterPro" id="IPR022764">
    <property type="entry name" value="Peptidase_S54_rhomboid_dom"/>
</dbReference>
<dbReference type="RefSeq" id="WP_134487882.1">
    <property type="nucleotide sequence ID" value="NZ_CP139089.1"/>
</dbReference>
<keyword evidence="9" id="KW-0645">Protease</keyword>
<reference evidence="9 10" key="1">
    <citation type="submission" date="2019-03" db="EMBL/GenBank/DDBJ databases">
        <authorList>
            <person name="Kox A.R. M."/>
        </authorList>
    </citation>
    <scope>NUCLEOTIDE SEQUENCE [LARGE SCALE GENOMIC DNA]</scope>
    <source>
        <strain evidence="9">MTUNDRAET4 annotated genome</strain>
    </source>
</reference>
<dbReference type="InterPro" id="IPR035952">
    <property type="entry name" value="Rhomboid-like_sf"/>
</dbReference>
<feature type="transmembrane region" description="Helical" evidence="7">
    <location>
        <begin position="128"/>
        <end position="148"/>
    </location>
</feature>